<name>A0AAD5J379_ACENE</name>
<keyword evidence="2" id="KW-1185">Reference proteome</keyword>
<organism evidence="1 2">
    <name type="scientific">Acer negundo</name>
    <name type="common">Box elder</name>
    <dbReference type="NCBI Taxonomy" id="4023"/>
    <lineage>
        <taxon>Eukaryota</taxon>
        <taxon>Viridiplantae</taxon>
        <taxon>Streptophyta</taxon>
        <taxon>Embryophyta</taxon>
        <taxon>Tracheophyta</taxon>
        <taxon>Spermatophyta</taxon>
        <taxon>Magnoliopsida</taxon>
        <taxon>eudicotyledons</taxon>
        <taxon>Gunneridae</taxon>
        <taxon>Pentapetalae</taxon>
        <taxon>rosids</taxon>
        <taxon>malvids</taxon>
        <taxon>Sapindales</taxon>
        <taxon>Sapindaceae</taxon>
        <taxon>Hippocastanoideae</taxon>
        <taxon>Acereae</taxon>
        <taxon>Acer</taxon>
    </lineage>
</organism>
<proteinExistence type="predicted"/>
<sequence length="320" mass="35464">MPYKVEKHINNRLDLGGSFTSYVDMVKEAGRGLKELGLNQNWLSIAPELTNFSAKKVVGSKKDVRIGSLVGGRGTVIEDEDRGRRFTEPISIKECEEAIINSKNVHVADRPLEGEVREFLEINDGEVPFSKGKTVAFIKKMAPLSSKTSGQSKLIIGRMNNRCHLLEFSSEDSLDFVSSDEDVLGLHKDRGGPLYNGKCHSGPSNGGKNLKASSKDQINYKLNHKIGDREPIDCMDPIADCLAAKSPLGQSSLHSHELYVDLGSGIKVVNTSQNNLLLSNSCDEEERNGVEKQKRKTNFKKLEEEAGEEKELSYRQVIME</sequence>
<accession>A0AAD5J379</accession>
<evidence type="ECO:0000313" key="2">
    <source>
        <dbReference type="Proteomes" id="UP001064489"/>
    </source>
</evidence>
<comment type="caution">
    <text evidence="1">The sequence shown here is derived from an EMBL/GenBank/DDBJ whole genome shotgun (WGS) entry which is preliminary data.</text>
</comment>
<gene>
    <name evidence="1" type="ORF">LWI28_004380</name>
</gene>
<reference evidence="1" key="2">
    <citation type="submission" date="2023-02" db="EMBL/GenBank/DDBJ databases">
        <authorList>
            <person name="Swenson N.G."/>
            <person name="Wegrzyn J.L."/>
            <person name="Mcevoy S.L."/>
        </authorList>
    </citation>
    <scope>NUCLEOTIDE SEQUENCE</scope>
    <source>
        <strain evidence="1">91603</strain>
        <tissue evidence="1">Leaf</tissue>
    </source>
</reference>
<protein>
    <submittedName>
        <fullName evidence="1">Uncharacterized protein</fullName>
    </submittedName>
</protein>
<reference evidence="1" key="1">
    <citation type="journal article" date="2022" name="Plant J.">
        <title>Strategies of tolerance reflected in two North American maple genomes.</title>
        <authorList>
            <person name="McEvoy S.L."/>
            <person name="Sezen U.U."/>
            <person name="Trouern-Trend A."/>
            <person name="McMahon S.M."/>
            <person name="Schaberg P.G."/>
            <person name="Yang J."/>
            <person name="Wegrzyn J.L."/>
            <person name="Swenson N.G."/>
        </authorList>
    </citation>
    <scope>NUCLEOTIDE SEQUENCE</scope>
    <source>
        <strain evidence="1">91603</strain>
    </source>
</reference>
<dbReference type="Proteomes" id="UP001064489">
    <property type="component" value="Chromosome 3"/>
</dbReference>
<evidence type="ECO:0000313" key="1">
    <source>
        <dbReference type="EMBL" id="KAI9185123.1"/>
    </source>
</evidence>
<dbReference type="AlphaFoldDB" id="A0AAD5J379"/>
<dbReference type="EMBL" id="JAJSOW010000100">
    <property type="protein sequence ID" value="KAI9185123.1"/>
    <property type="molecule type" value="Genomic_DNA"/>
</dbReference>